<evidence type="ECO:0000313" key="3">
    <source>
        <dbReference type="Proteomes" id="UP000232688"/>
    </source>
</evidence>
<keyword evidence="1" id="KW-1133">Transmembrane helix</keyword>
<name>A0A2N0QIB4_9GLOM</name>
<feature type="transmembrane region" description="Helical" evidence="1">
    <location>
        <begin position="98"/>
        <end position="117"/>
    </location>
</feature>
<dbReference type="VEuPathDB" id="FungiDB:RhiirA1_485359"/>
<keyword evidence="1" id="KW-0812">Transmembrane</keyword>
<feature type="non-terminal residue" evidence="2">
    <location>
        <position position="204"/>
    </location>
</feature>
<feature type="transmembrane region" description="Helical" evidence="1">
    <location>
        <begin position="129"/>
        <end position="145"/>
    </location>
</feature>
<proteinExistence type="predicted"/>
<keyword evidence="1" id="KW-0472">Membrane</keyword>
<comment type="caution">
    <text evidence="2">The sequence shown here is derived from an EMBL/GenBank/DDBJ whole genome shotgun (WGS) entry which is preliminary data.</text>
</comment>
<feature type="transmembrane region" description="Helical" evidence="1">
    <location>
        <begin position="43"/>
        <end position="62"/>
    </location>
</feature>
<evidence type="ECO:0000313" key="2">
    <source>
        <dbReference type="EMBL" id="PKC50785.1"/>
    </source>
</evidence>
<dbReference type="AlphaFoldDB" id="A0A2N0QIB4"/>
<reference evidence="2 3" key="1">
    <citation type="submission" date="2017-10" db="EMBL/GenBank/DDBJ databases">
        <title>Extensive intraspecific genome diversity in a model arbuscular mycorrhizal fungus.</title>
        <authorList>
            <person name="Chen E.C.H."/>
            <person name="Morin E."/>
            <person name="Baudet D."/>
            <person name="Noel J."/>
            <person name="Ndikumana S."/>
            <person name="Charron P."/>
            <person name="St-Onge C."/>
            <person name="Giorgi J."/>
            <person name="Grigoriev I.V."/>
            <person name="Roux C."/>
            <person name="Martin F.M."/>
            <person name="Corradi N."/>
        </authorList>
    </citation>
    <scope>NUCLEOTIDE SEQUENCE [LARGE SCALE GENOMIC DNA]</scope>
    <source>
        <strain evidence="2 3">A1</strain>
    </source>
</reference>
<dbReference type="PANTHER" id="PTHR43849:SF2">
    <property type="entry name" value="BLL3936 PROTEIN"/>
    <property type="match status" value="1"/>
</dbReference>
<feature type="transmembrane region" description="Helical" evidence="1">
    <location>
        <begin position="152"/>
        <end position="169"/>
    </location>
</feature>
<accession>A0A2N0QIB4</accession>
<evidence type="ECO:0000256" key="1">
    <source>
        <dbReference type="SAM" id="Phobius"/>
    </source>
</evidence>
<protein>
    <submittedName>
        <fullName evidence="2">Uncharacterized protein</fullName>
    </submittedName>
</protein>
<sequence length="204" mass="23143">MGNEKKQLATDQLETLTLEQQQELLEKYDSESNTRRLMGIMKWVVFFGLLAFSLFQLYTAIFGQFTAYIQRTIHLGFGLTFIFLLFPARKKGSKTKIAFYDYILAILSAISGLYWTLNYERLVTSLGQINQLDFIVGLIVILLVLEGARRAVGLPIAIIAVLFLLYAFFGRNMPDFISHRGQSLESIVNLMYFSTDGILGTPIS</sequence>
<reference evidence="2 3" key="2">
    <citation type="submission" date="2017-10" db="EMBL/GenBank/DDBJ databases">
        <title>Genome analyses suggest a sexual origin of heterokaryosis in a supposedly ancient asexual fungus.</title>
        <authorList>
            <person name="Corradi N."/>
            <person name="Sedzielewska K."/>
            <person name="Noel J."/>
            <person name="Charron P."/>
            <person name="Farinelli L."/>
            <person name="Marton T."/>
            <person name="Kruger M."/>
            <person name="Pelin A."/>
            <person name="Brachmann A."/>
            <person name="Corradi N."/>
        </authorList>
    </citation>
    <scope>NUCLEOTIDE SEQUENCE [LARGE SCALE GENOMIC DNA]</scope>
    <source>
        <strain evidence="2 3">A1</strain>
    </source>
</reference>
<organism evidence="2 3">
    <name type="scientific">Rhizophagus irregularis</name>
    <dbReference type="NCBI Taxonomy" id="588596"/>
    <lineage>
        <taxon>Eukaryota</taxon>
        <taxon>Fungi</taxon>
        <taxon>Fungi incertae sedis</taxon>
        <taxon>Mucoromycota</taxon>
        <taxon>Glomeromycotina</taxon>
        <taxon>Glomeromycetes</taxon>
        <taxon>Glomerales</taxon>
        <taxon>Glomeraceae</taxon>
        <taxon>Rhizophagus</taxon>
    </lineage>
</organism>
<dbReference type="EMBL" id="LLXH01009062">
    <property type="protein sequence ID" value="PKC50785.1"/>
    <property type="molecule type" value="Genomic_DNA"/>
</dbReference>
<feature type="transmembrane region" description="Helical" evidence="1">
    <location>
        <begin position="68"/>
        <end position="86"/>
    </location>
</feature>
<dbReference type="Proteomes" id="UP000232688">
    <property type="component" value="Unassembled WGS sequence"/>
</dbReference>
<gene>
    <name evidence="2" type="ORF">RhiirA1_485359</name>
</gene>
<dbReference type="PANTHER" id="PTHR43849">
    <property type="entry name" value="BLL3936 PROTEIN"/>
    <property type="match status" value="1"/>
</dbReference>